<dbReference type="CDD" id="cd11304">
    <property type="entry name" value="Cadherin_repeat"/>
    <property type="match status" value="1"/>
</dbReference>
<dbReference type="Pfam" id="PF18884">
    <property type="entry name" value="TSP3_bac"/>
    <property type="match status" value="3"/>
</dbReference>
<dbReference type="PANTHER" id="PTHR37467:SF1">
    <property type="entry name" value="EXPORTED CALCIUM-BINDING GLYCOPROTEIN"/>
    <property type="match status" value="1"/>
</dbReference>
<keyword evidence="2" id="KW-0964">Secreted</keyword>
<keyword evidence="6" id="KW-1185">Reference proteome</keyword>
<reference evidence="5" key="1">
    <citation type="journal article" date="2014" name="Int. J. Syst. Evol. Microbiol.">
        <title>Complete genome sequence of Corynebacterium casei LMG S-19264T (=DSM 44701T), isolated from a smear-ripened cheese.</title>
        <authorList>
            <consortium name="US DOE Joint Genome Institute (JGI-PGF)"/>
            <person name="Walter F."/>
            <person name="Albersmeier A."/>
            <person name="Kalinowski J."/>
            <person name="Ruckert C."/>
        </authorList>
    </citation>
    <scope>NUCLEOTIDE SEQUENCE</scope>
    <source>
        <strain evidence="5">KCTC 12988</strain>
    </source>
</reference>
<dbReference type="InterPro" id="IPR059100">
    <property type="entry name" value="TSP3_bac"/>
</dbReference>
<dbReference type="InterPro" id="IPR015919">
    <property type="entry name" value="Cadherin-like_sf"/>
</dbReference>
<keyword evidence="4" id="KW-0106">Calcium</keyword>
<gene>
    <name evidence="5" type="ORF">GCM10007100_36190</name>
</gene>
<comment type="caution">
    <text evidence="5">The sequence shown here is derived from an EMBL/GenBank/DDBJ whole genome shotgun (WGS) entry which is preliminary data.</text>
</comment>
<dbReference type="AlphaFoldDB" id="A0A918U0T3"/>
<dbReference type="SUPFAM" id="SSF49313">
    <property type="entry name" value="Cadherin-like"/>
    <property type="match status" value="1"/>
</dbReference>
<evidence type="ECO:0000256" key="2">
    <source>
        <dbReference type="ARBA" id="ARBA00022525"/>
    </source>
</evidence>
<protein>
    <recommendedName>
        <fullName evidence="7">Cadherin domain-containing protein</fullName>
    </recommendedName>
</protein>
<dbReference type="PANTHER" id="PTHR37467">
    <property type="entry name" value="EXPORTED CALCIUM-BINDING GLYCOPROTEIN-RELATED"/>
    <property type="match status" value="1"/>
</dbReference>
<comment type="subcellular location">
    <subcellularLocation>
        <location evidence="1">Secreted</location>
    </subcellularLocation>
</comment>
<dbReference type="Proteomes" id="UP000644507">
    <property type="component" value="Unassembled WGS sequence"/>
</dbReference>
<keyword evidence="3" id="KW-0732">Signal</keyword>
<dbReference type="GO" id="GO:0016020">
    <property type="term" value="C:membrane"/>
    <property type="evidence" value="ECO:0007669"/>
    <property type="project" value="InterPro"/>
</dbReference>
<evidence type="ECO:0000313" key="5">
    <source>
        <dbReference type="EMBL" id="GHC65223.1"/>
    </source>
</evidence>
<evidence type="ECO:0000256" key="1">
    <source>
        <dbReference type="ARBA" id="ARBA00004613"/>
    </source>
</evidence>
<evidence type="ECO:0000256" key="4">
    <source>
        <dbReference type="ARBA" id="ARBA00022837"/>
    </source>
</evidence>
<dbReference type="EMBL" id="BMXI01000019">
    <property type="protein sequence ID" value="GHC65223.1"/>
    <property type="molecule type" value="Genomic_DNA"/>
</dbReference>
<evidence type="ECO:0008006" key="7">
    <source>
        <dbReference type="Google" id="ProtNLM"/>
    </source>
</evidence>
<name>A0A918U0T3_9BACT</name>
<dbReference type="GO" id="GO:0005509">
    <property type="term" value="F:calcium ion binding"/>
    <property type="evidence" value="ECO:0007669"/>
    <property type="project" value="InterPro"/>
</dbReference>
<organism evidence="5 6">
    <name type="scientific">Roseibacillus persicicus</name>
    <dbReference type="NCBI Taxonomy" id="454148"/>
    <lineage>
        <taxon>Bacteria</taxon>
        <taxon>Pseudomonadati</taxon>
        <taxon>Verrucomicrobiota</taxon>
        <taxon>Verrucomicrobiia</taxon>
        <taxon>Verrucomicrobiales</taxon>
        <taxon>Verrucomicrobiaceae</taxon>
        <taxon>Roseibacillus</taxon>
    </lineage>
</organism>
<reference evidence="5" key="2">
    <citation type="submission" date="2020-09" db="EMBL/GenBank/DDBJ databases">
        <authorList>
            <person name="Sun Q."/>
            <person name="Kim S."/>
        </authorList>
    </citation>
    <scope>NUCLEOTIDE SEQUENCE</scope>
    <source>
        <strain evidence="5">KCTC 12988</strain>
    </source>
</reference>
<evidence type="ECO:0000256" key="3">
    <source>
        <dbReference type="ARBA" id="ARBA00022729"/>
    </source>
</evidence>
<evidence type="ECO:0000313" key="6">
    <source>
        <dbReference type="Proteomes" id="UP000644507"/>
    </source>
</evidence>
<dbReference type="InterPro" id="IPR053180">
    <property type="entry name" value="Ca-binding_acidic-repeat"/>
</dbReference>
<proteinExistence type="predicted"/>
<accession>A0A918U0T3</accession>
<sequence>MNYAIYRSLDVFTDDPELIGHSDSGSFIDTEAQADTLYYYRIQPARSDLGRYGGLTEPQLGFSTTPHDAGNQQLILHLNTTDTPVVDRSGFAPVVSVTQNGATSLNVVEVAQYEELNISTDEFTIHLELALNELGEALPVLEQSGMKLTLQGSGSGTSLLGYFGESQTSEFEIGLAGQQTQSIFLIAESGQVQVFLNDSAVASASFAQNLLLPSTEPLQLYFGASLQTKPKTLEIYRRPLHENERQIIASNSSAVLFLSPSTISENAEPTIVGALTLSSSPNATFQLLGDPSYSFEIVGNQVRTTQPIDYEHFPLVTLTVQATPNSASPVVLQTIVQVLDQQDSSPTALEERLVFGTNPNELDSDNDGYSDLNEIFYLGSDPTQPNNPFEVNLIRNDDGVFLEFESRLSGLTFFNIRGNASLSAPWFSIPVGHDLSALSYNGATFKEEAFSISNFSPYFESRNQPQVFRSENLQHLEEDGKLFAYVDVNWYDFSEIPQILNWDSDGDGLSNAAESFLNLSTTLSDTDGDGLTDLDEIIAGTNPHDPADGYIPFPQQELDPVANRELGFPIPNQSSSSQLTLVLPTGQIISVDQTLQPRQ</sequence>